<reference evidence="8 9" key="1">
    <citation type="journal article" date="2019" name="Int. J. Syst. Evol. Microbiol.">
        <title>The Global Catalogue of Microorganisms (GCM) 10K type strain sequencing project: providing services to taxonomists for standard genome sequencing and annotation.</title>
        <authorList>
            <consortium name="The Broad Institute Genomics Platform"/>
            <consortium name="The Broad Institute Genome Sequencing Center for Infectious Disease"/>
            <person name="Wu L."/>
            <person name="Ma J."/>
        </authorList>
    </citation>
    <scope>NUCLEOTIDE SEQUENCE [LARGE SCALE GENOMIC DNA]</scope>
    <source>
        <strain evidence="8 9">JCM 16327</strain>
    </source>
</reference>
<dbReference type="Gene3D" id="3.30.450.20">
    <property type="entry name" value="PAS domain"/>
    <property type="match status" value="1"/>
</dbReference>
<accession>A0AAV3T397</accession>
<evidence type="ECO:0000256" key="1">
    <source>
        <dbReference type="ARBA" id="ARBA00000085"/>
    </source>
</evidence>
<dbReference type="SUPFAM" id="SSF47384">
    <property type="entry name" value="Homodimeric domain of signal transducing histidine kinase"/>
    <property type="match status" value="1"/>
</dbReference>
<evidence type="ECO:0000259" key="7">
    <source>
        <dbReference type="PROSITE" id="PS50112"/>
    </source>
</evidence>
<dbReference type="InterPro" id="IPR036890">
    <property type="entry name" value="HATPase_C_sf"/>
</dbReference>
<evidence type="ECO:0000256" key="4">
    <source>
        <dbReference type="ARBA" id="ARBA00022777"/>
    </source>
</evidence>
<dbReference type="InterPro" id="IPR000014">
    <property type="entry name" value="PAS"/>
</dbReference>
<dbReference type="Pfam" id="PF02518">
    <property type="entry name" value="HATPase_c"/>
    <property type="match status" value="1"/>
</dbReference>
<evidence type="ECO:0000259" key="6">
    <source>
        <dbReference type="PROSITE" id="PS50109"/>
    </source>
</evidence>
<dbReference type="Proteomes" id="UP001500194">
    <property type="component" value="Unassembled WGS sequence"/>
</dbReference>
<dbReference type="CDD" id="cd00082">
    <property type="entry name" value="HisKA"/>
    <property type="match status" value="1"/>
</dbReference>
<dbReference type="InterPro" id="IPR013656">
    <property type="entry name" value="PAS_4"/>
</dbReference>
<dbReference type="Gene3D" id="1.10.287.130">
    <property type="match status" value="1"/>
</dbReference>
<comment type="catalytic activity">
    <reaction evidence="1">
        <text>ATP + protein L-histidine = ADP + protein N-phospho-L-histidine.</text>
        <dbReference type="EC" id="2.7.13.3"/>
    </reaction>
</comment>
<sequence length="459" mass="49794">MTGGSRVLSVLCLDPTGTLAAHLGRADATLAVTARERVADALDYLDAHAVDCVVVAGSDAAAAADRVRERAADVPVLAVRERDGAVTVEETYGPERSQSRFPTGEYARLADRIRTLVALARDRRSVRENRYRAAFEKAFDAIVIADDDGRYLEANESACDLFALPREELVGRRISAFLPDDVDFGEEWLAFGDEPEKRGTLPFVDANGDEHAVEYAAVRDIVPGEHLSVIRDVTDRERRDAELRDRQQRLEEFTSVVSHDIRSPLQVVAGRLDFARERHPDDPDLDSARTSLGRAFEIIENLLALARNGDDIADTEPVDLETVVERAWRNVATGDAVLTVESTATLHADPTRLQQLLENLLKNCVEHAGAGVAVTVGASADGFFVADDGPGVPAAVREGVRGSVPSTSHGGSGFGLRIVAAIADAHGWTFDIADRDGGARFEFRGVDAGNLRPDRHHHT</sequence>
<evidence type="ECO:0000256" key="2">
    <source>
        <dbReference type="ARBA" id="ARBA00012438"/>
    </source>
</evidence>
<feature type="domain" description="Histidine kinase" evidence="6">
    <location>
        <begin position="256"/>
        <end position="444"/>
    </location>
</feature>
<dbReference type="AlphaFoldDB" id="A0AAV3T397"/>
<dbReference type="EMBL" id="BAAADU010000002">
    <property type="protein sequence ID" value="GAA0655988.1"/>
    <property type="molecule type" value="Genomic_DNA"/>
</dbReference>
<dbReference type="SUPFAM" id="SSF55785">
    <property type="entry name" value="PYP-like sensor domain (PAS domain)"/>
    <property type="match status" value="1"/>
</dbReference>
<feature type="domain" description="PAS" evidence="7">
    <location>
        <begin position="127"/>
        <end position="181"/>
    </location>
</feature>
<dbReference type="CDD" id="cd00130">
    <property type="entry name" value="PAS"/>
    <property type="match status" value="1"/>
</dbReference>
<dbReference type="InterPro" id="IPR036097">
    <property type="entry name" value="HisK_dim/P_sf"/>
</dbReference>
<dbReference type="InterPro" id="IPR050736">
    <property type="entry name" value="Sensor_HK_Regulatory"/>
</dbReference>
<dbReference type="GeneID" id="68573334"/>
<comment type="caution">
    <text evidence="8">The sequence shown here is derived from an EMBL/GenBank/DDBJ whole genome shotgun (WGS) entry which is preliminary data.</text>
</comment>
<keyword evidence="9" id="KW-1185">Reference proteome</keyword>
<organism evidence="8 9">
    <name type="scientific">Salarchaeum japonicum</name>
    <dbReference type="NCBI Taxonomy" id="555573"/>
    <lineage>
        <taxon>Archaea</taxon>
        <taxon>Methanobacteriati</taxon>
        <taxon>Methanobacteriota</taxon>
        <taxon>Stenosarchaea group</taxon>
        <taxon>Halobacteria</taxon>
        <taxon>Halobacteriales</taxon>
        <taxon>Halobacteriaceae</taxon>
    </lineage>
</organism>
<name>A0AAV3T397_9EURY</name>
<dbReference type="PANTHER" id="PTHR43711">
    <property type="entry name" value="TWO-COMPONENT HISTIDINE KINASE"/>
    <property type="match status" value="1"/>
</dbReference>
<dbReference type="SUPFAM" id="SSF55874">
    <property type="entry name" value="ATPase domain of HSP90 chaperone/DNA topoisomerase II/histidine kinase"/>
    <property type="match status" value="1"/>
</dbReference>
<keyword evidence="4" id="KW-0418">Kinase</keyword>
<keyword evidence="5" id="KW-0902">Two-component regulatory system</keyword>
<dbReference type="PANTHER" id="PTHR43711:SF1">
    <property type="entry name" value="HISTIDINE KINASE 1"/>
    <property type="match status" value="1"/>
</dbReference>
<dbReference type="EC" id="2.7.13.3" evidence="2"/>
<protein>
    <recommendedName>
        <fullName evidence="2">histidine kinase</fullName>
        <ecNumber evidence="2">2.7.13.3</ecNumber>
    </recommendedName>
</protein>
<dbReference type="InterPro" id="IPR003661">
    <property type="entry name" value="HisK_dim/P_dom"/>
</dbReference>
<gene>
    <name evidence="8" type="ORF">GCM10009019_19840</name>
</gene>
<dbReference type="Pfam" id="PF00512">
    <property type="entry name" value="HisKA"/>
    <property type="match status" value="1"/>
</dbReference>
<keyword evidence="3" id="KW-0808">Transferase</keyword>
<dbReference type="Pfam" id="PF08448">
    <property type="entry name" value="PAS_4"/>
    <property type="match status" value="1"/>
</dbReference>
<dbReference type="SMART" id="SM00388">
    <property type="entry name" value="HisKA"/>
    <property type="match status" value="1"/>
</dbReference>
<evidence type="ECO:0000313" key="9">
    <source>
        <dbReference type="Proteomes" id="UP001500194"/>
    </source>
</evidence>
<dbReference type="NCBIfam" id="TIGR00229">
    <property type="entry name" value="sensory_box"/>
    <property type="match status" value="1"/>
</dbReference>
<dbReference type="InterPro" id="IPR005467">
    <property type="entry name" value="His_kinase_dom"/>
</dbReference>
<dbReference type="PROSITE" id="PS50109">
    <property type="entry name" value="HIS_KIN"/>
    <property type="match status" value="1"/>
</dbReference>
<dbReference type="InterPro" id="IPR035965">
    <property type="entry name" value="PAS-like_dom_sf"/>
</dbReference>
<dbReference type="PROSITE" id="PS50112">
    <property type="entry name" value="PAS"/>
    <property type="match status" value="1"/>
</dbReference>
<dbReference type="SMART" id="SM00091">
    <property type="entry name" value="PAS"/>
    <property type="match status" value="1"/>
</dbReference>
<dbReference type="GO" id="GO:0000155">
    <property type="term" value="F:phosphorelay sensor kinase activity"/>
    <property type="evidence" value="ECO:0007669"/>
    <property type="project" value="InterPro"/>
</dbReference>
<dbReference type="InterPro" id="IPR003594">
    <property type="entry name" value="HATPase_dom"/>
</dbReference>
<dbReference type="RefSeq" id="WP_227260035.1">
    <property type="nucleotide sequence ID" value="NZ_BAAADU010000002.1"/>
</dbReference>
<evidence type="ECO:0000313" key="8">
    <source>
        <dbReference type="EMBL" id="GAA0655988.1"/>
    </source>
</evidence>
<dbReference type="SMART" id="SM00387">
    <property type="entry name" value="HATPase_c"/>
    <property type="match status" value="1"/>
</dbReference>
<evidence type="ECO:0000256" key="5">
    <source>
        <dbReference type="ARBA" id="ARBA00023012"/>
    </source>
</evidence>
<dbReference type="Gene3D" id="3.30.565.10">
    <property type="entry name" value="Histidine kinase-like ATPase, C-terminal domain"/>
    <property type="match status" value="1"/>
</dbReference>
<evidence type="ECO:0000256" key="3">
    <source>
        <dbReference type="ARBA" id="ARBA00022679"/>
    </source>
</evidence>
<proteinExistence type="predicted"/>